<dbReference type="GO" id="GO:0006412">
    <property type="term" value="P:translation"/>
    <property type="evidence" value="ECO:0007669"/>
    <property type="project" value="TreeGrafter"/>
</dbReference>
<dbReference type="Gene3D" id="2.40.50.140">
    <property type="entry name" value="Nucleic acid-binding proteins"/>
    <property type="match status" value="1"/>
</dbReference>
<dbReference type="Pfam" id="PF12836">
    <property type="entry name" value="HHH_3"/>
    <property type="match status" value="1"/>
</dbReference>
<dbReference type="SUPFAM" id="SSF53098">
    <property type="entry name" value="Ribonuclease H-like"/>
    <property type="match status" value="1"/>
</dbReference>
<dbReference type="Pfam" id="PF09371">
    <property type="entry name" value="Tex_N"/>
    <property type="match status" value="1"/>
</dbReference>
<dbReference type="Pfam" id="PF17674">
    <property type="entry name" value="HHH_9"/>
    <property type="match status" value="1"/>
</dbReference>
<dbReference type="GO" id="GO:0003735">
    <property type="term" value="F:structural constituent of ribosome"/>
    <property type="evidence" value="ECO:0007669"/>
    <property type="project" value="TreeGrafter"/>
</dbReference>
<dbReference type="AlphaFoldDB" id="A0A2Z4NDH4"/>
<evidence type="ECO:0000259" key="1">
    <source>
        <dbReference type="PROSITE" id="PS50126"/>
    </source>
</evidence>
<dbReference type="Gene3D" id="1.10.10.650">
    <property type="entry name" value="RuvA domain 2-like"/>
    <property type="match status" value="1"/>
</dbReference>
<dbReference type="RefSeq" id="WP_033178500.1">
    <property type="nucleotide sequence ID" value="NZ_CP030140.1"/>
</dbReference>
<dbReference type="InterPro" id="IPR023323">
    <property type="entry name" value="Tex-like_dom_sf"/>
</dbReference>
<dbReference type="EMBL" id="CP030140">
    <property type="protein sequence ID" value="AWX69455.1"/>
    <property type="molecule type" value="Genomic_DNA"/>
</dbReference>
<dbReference type="Gene3D" id="3.30.420.140">
    <property type="entry name" value="YqgF/RNase H-like domain"/>
    <property type="match status" value="1"/>
</dbReference>
<dbReference type="FunFam" id="2.40.50.140:FF:000051">
    <property type="entry name" value="RNA-binding transcriptional accessory protein"/>
    <property type="match status" value="1"/>
</dbReference>
<dbReference type="Pfam" id="PF00575">
    <property type="entry name" value="S1"/>
    <property type="match status" value="1"/>
</dbReference>
<dbReference type="PANTHER" id="PTHR10724:SF10">
    <property type="entry name" value="S1 RNA-BINDING DOMAIN-CONTAINING PROTEIN 1"/>
    <property type="match status" value="1"/>
</dbReference>
<reference evidence="3" key="1">
    <citation type="submission" date="2018-06" db="EMBL/GenBank/DDBJ databases">
        <title>Complete genome sequences of Mycoplasma anatis, M. anseris and M. cloacale type strains.</title>
        <authorList>
            <person name="Grozner D."/>
            <person name="Forro B."/>
            <person name="Sulyok K.M."/>
            <person name="Marton S."/>
            <person name="Kreizinger Z."/>
            <person name="Banyai K."/>
            <person name="Gyuranecz M."/>
        </authorList>
    </citation>
    <scope>NUCLEOTIDE SEQUENCE [LARGE SCALE GENOMIC DNA]</scope>
    <source>
        <strain evidence="3">ATCC 49234</strain>
    </source>
</reference>
<dbReference type="CDD" id="cd05685">
    <property type="entry name" value="S1_Tex"/>
    <property type="match status" value="1"/>
</dbReference>
<protein>
    <submittedName>
        <fullName evidence="2">S1 RNA-binding domain-containing protein</fullName>
    </submittedName>
</protein>
<dbReference type="InterPro" id="IPR055179">
    <property type="entry name" value="Tex-like_central_region"/>
</dbReference>
<dbReference type="InterPro" id="IPR003029">
    <property type="entry name" value="S1_domain"/>
</dbReference>
<keyword evidence="3" id="KW-1185">Reference proteome</keyword>
<organism evidence="2 3">
    <name type="scientific">[Mycoplasma] anseris</name>
    <dbReference type="NCBI Taxonomy" id="92400"/>
    <lineage>
        <taxon>Bacteria</taxon>
        <taxon>Bacillati</taxon>
        <taxon>Mycoplasmatota</taxon>
        <taxon>Mycoplasmoidales</taxon>
        <taxon>Metamycoplasmataceae</taxon>
        <taxon>Metamycoplasma</taxon>
    </lineage>
</organism>
<dbReference type="GO" id="GO:0003729">
    <property type="term" value="F:mRNA binding"/>
    <property type="evidence" value="ECO:0007669"/>
    <property type="project" value="TreeGrafter"/>
</dbReference>
<dbReference type="InterPro" id="IPR010994">
    <property type="entry name" value="RuvA_2-like"/>
</dbReference>
<dbReference type="InterPro" id="IPR018974">
    <property type="entry name" value="Tex-like_N"/>
</dbReference>
<dbReference type="SUPFAM" id="SSF50249">
    <property type="entry name" value="Nucleic acid-binding proteins"/>
    <property type="match status" value="1"/>
</dbReference>
<dbReference type="Proteomes" id="UP000250218">
    <property type="component" value="Chromosome"/>
</dbReference>
<dbReference type="Gene3D" id="1.10.150.310">
    <property type="entry name" value="Tex RuvX-like domain-like"/>
    <property type="match status" value="1"/>
</dbReference>
<dbReference type="SUPFAM" id="SSF158832">
    <property type="entry name" value="Tex N-terminal region-like"/>
    <property type="match status" value="1"/>
</dbReference>
<dbReference type="FunFam" id="1.10.10.650:FF:000001">
    <property type="entry name" value="S1 RNA-binding domain 1"/>
    <property type="match status" value="1"/>
</dbReference>
<dbReference type="InterPro" id="IPR037027">
    <property type="entry name" value="YqgF/RNaseH-like_dom_sf"/>
</dbReference>
<name>A0A2Z4NDH4_9BACT</name>
<dbReference type="InterPro" id="IPR041692">
    <property type="entry name" value="HHH_9"/>
</dbReference>
<dbReference type="InterPro" id="IPR050437">
    <property type="entry name" value="Ribos_protein_bS1-like"/>
</dbReference>
<evidence type="ECO:0000313" key="2">
    <source>
        <dbReference type="EMBL" id="AWX69455.1"/>
    </source>
</evidence>
<sequence length="721" mass="82699">MNISITNVAKKLQIKESQVIVVLELLKEGATIPFIARYRQSQTEGLNEEQIASITELYEYDVALNKRKEYVLNILEEKQLLTEELKNKINLAETKQELENIYEPFKIGKKTKASEAIALGLEPLAKKIETEKDEKFNVFNEARKYIKEPLKTVEEVLEQTKFIIAQDISQDISTREYIKDQIFNYGFIVTKVKKNAEDEKEVFKQYYDFKEKISRIPNYRVLAISRGEEKKILSYDMEFNEKKIVYDLNNKYFVNKRTAFIIRECIDDSLKRLLIPSIIREIKTDLFAKAEKEAIKLFAESLEQMLLAPATKNKRILAIDPAYINGCKLAMLDANGNFLDKGIIFPTPPLNKIKEATSIVTEFIEKYKVDLIIIGNGTASRETEEFIAKLLQKRKTIYPQEQIKYAVVSEVGASVYSASKLAQEEFPTLSVEERSAINIGRRFQDPLNELIKIDPKSIGVGQYQHDVNQKELSEQLKFKTDKVVNLVGVDLNSATKVILSYISGLSNSIAENIIQYRLENGNFKSRTELKKVKGLGPKAYEQSVGFLRIHDSKVFYDKTNIHPESYKLADALVKELDIDLTNINKEKLESANINELANKLGSNKYDIQLIIDSLLSPEKDIRDNKQGFILSDKVLSIDDIHEGLEINAQVQNITDFGAFVFFGIKQNALIHISHMKKTPNHFIKHPSEVLKVGQNVLIKILEVDKERERIQAQLIWPKNEK</sequence>
<dbReference type="GO" id="GO:0005737">
    <property type="term" value="C:cytoplasm"/>
    <property type="evidence" value="ECO:0007669"/>
    <property type="project" value="UniProtKB-ARBA"/>
</dbReference>
<gene>
    <name evidence="2" type="ORF">DP065_01650</name>
</gene>
<dbReference type="SUPFAM" id="SSF47781">
    <property type="entry name" value="RuvA domain 2-like"/>
    <property type="match status" value="2"/>
</dbReference>
<dbReference type="InterPro" id="IPR044146">
    <property type="entry name" value="S1_Tex"/>
</dbReference>
<dbReference type="FunFam" id="3.30.420.140:FF:000001">
    <property type="entry name" value="RNA-binding transcriptional accessory protein"/>
    <property type="match status" value="1"/>
</dbReference>
<accession>A0A2Z4NDH4</accession>
<dbReference type="KEGG" id="mane:DP065_01650"/>
<dbReference type="Gene3D" id="1.10.3500.10">
    <property type="entry name" value="Tex N-terminal region-like"/>
    <property type="match status" value="1"/>
</dbReference>
<dbReference type="InterPro" id="IPR006641">
    <property type="entry name" value="YqgF/RNaseH-like_dom"/>
</dbReference>
<dbReference type="InterPro" id="IPR023319">
    <property type="entry name" value="Tex-like_HTH_dom_sf"/>
</dbReference>
<dbReference type="InterPro" id="IPR012337">
    <property type="entry name" value="RNaseH-like_sf"/>
</dbReference>
<evidence type="ECO:0000313" key="3">
    <source>
        <dbReference type="Proteomes" id="UP000250218"/>
    </source>
</evidence>
<dbReference type="SMART" id="SM00316">
    <property type="entry name" value="S1"/>
    <property type="match status" value="1"/>
</dbReference>
<dbReference type="SMART" id="SM00732">
    <property type="entry name" value="YqgFc"/>
    <property type="match status" value="1"/>
</dbReference>
<dbReference type="InterPro" id="IPR032639">
    <property type="entry name" value="Tex_YqgF"/>
</dbReference>
<dbReference type="GO" id="GO:0006139">
    <property type="term" value="P:nucleobase-containing compound metabolic process"/>
    <property type="evidence" value="ECO:0007669"/>
    <property type="project" value="InterPro"/>
</dbReference>
<dbReference type="Pfam" id="PF22706">
    <property type="entry name" value="Tex_central_region"/>
    <property type="match status" value="1"/>
</dbReference>
<dbReference type="PANTHER" id="PTHR10724">
    <property type="entry name" value="30S RIBOSOMAL PROTEIN S1"/>
    <property type="match status" value="1"/>
</dbReference>
<dbReference type="PROSITE" id="PS50126">
    <property type="entry name" value="S1"/>
    <property type="match status" value="1"/>
</dbReference>
<dbReference type="Pfam" id="PF16921">
    <property type="entry name" value="Tex_YqgF"/>
    <property type="match status" value="1"/>
</dbReference>
<feature type="domain" description="S1 motif" evidence="1">
    <location>
        <begin position="643"/>
        <end position="715"/>
    </location>
</feature>
<dbReference type="InterPro" id="IPR012340">
    <property type="entry name" value="NA-bd_OB-fold"/>
</dbReference>
<proteinExistence type="predicted"/>